<dbReference type="Proteomes" id="UP000324222">
    <property type="component" value="Unassembled WGS sequence"/>
</dbReference>
<name>A0A5B7FYY8_PORTR</name>
<sequence length="75" mass="8648">MASRTLRSLYHRHHPIASLPTCTITPHLPHNSISRPPVTPKPQYTHTWARWTQHTTQLTTLEFVSLAARRVRASE</sequence>
<comment type="caution">
    <text evidence="1">The sequence shown here is derived from an EMBL/GenBank/DDBJ whole genome shotgun (WGS) entry which is preliminary data.</text>
</comment>
<keyword evidence="2" id="KW-1185">Reference proteome</keyword>
<organism evidence="1 2">
    <name type="scientific">Portunus trituberculatus</name>
    <name type="common">Swimming crab</name>
    <name type="synonym">Neptunus trituberculatus</name>
    <dbReference type="NCBI Taxonomy" id="210409"/>
    <lineage>
        <taxon>Eukaryota</taxon>
        <taxon>Metazoa</taxon>
        <taxon>Ecdysozoa</taxon>
        <taxon>Arthropoda</taxon>
        <taxon>Crustacea</taxon>
        <taxon>Multicrustacea</taxon>
        <taxon>Malacostraca</taxon>
        <taxon>Eumalacostraca</taxon>
        <taxon>Eucarida</taxon>
        <taxon>Decapoda</taxon>
        <taxon>Pleocyemata</taxon>
        <taxon>Brachyura</taxon>
        <taxon>Eubrachyura</taxon>
        <taxon>Portunoidea</taxon>
        <taxon>Portunidae</taxon>
        <taxon>Portuninae</taxon>
        <taxon>Portunus</taxon>
    </lineage>
</organism>
<reference evidence="1 2" key="1">
    <citation type="submission" date="2019-05" db="EMBL/GenBank/DDBJ databases">
        <title>Another draft genome of Portunus trituberculatus and its Hox gene families provides insights of decapod evolution.</title>
        <authorList>
            <person name="Jeong J.-H."/>
            <person name="Song I."/>
            <person name="Kim S."/>
            <person name="Choi T."/>
            <person name="Kim D."/>
            <person name="Ryu S."/>
            <person name="Kim W."/>
        </authorList>
    </citation>
    <scope>NUCLEOTIDE SEQUENCE [LARGE SCALE GENOMIC DNA]</scope>
    <source>
        <tissue evidence="1">Muscle</tissue>
    </source>
</reference>
<dbReference type="EMBL" id="VSRR010009760">
    <property type="protein sequence ID" value="MPC50826.1"/>
    <property type="molecule type" value="Genomic_DNA"/>
</dbReference>
<gene>
    <name evidence="1" type="ORF">E2C01_044660</name>
</gene>
<evidence type="ECO:0000313" key="2">
    <source>
        <dbReference type="Proteomes" id="UP000324222"/>
    </source>
</evidence>
<protein>
    <submittedName>
        <fullName evidence="1">Uncharacterized protein</fullName>
    </submittedName>
</protein>
<proteinExistence type="predicted"/>
<accession>A0A5B7FYY8</accession>
<evidence type="ECO:0000313" key="1">
    <source>
        <dbReference type="EMBL" id="MPC50826.1"/>
    </source>
</evidence>
<dbReference type="AlphaFoldDB" id="A0A5B7FYY8"/>